<name>A0A316AB32_9FIRM</name>
<dbReference type="InterPro" id="IPR017871">
    <property type="entry name" value="ABC_transporter-like_CS"/>
</dbReference>
<dbReference type="EC" id="7.-.-.-" evidence="8"/>
<keyword evidence="4 8" id="KW-0547">Nucleotide-binding</keyword>
<comment type="subunit">
    <text evidence="8">Forms a stable energy-coupling factor (ECF) transporter complex composed of 2 membrane-embedded substrate-binding proteins (S component), 2 ATP-binding proteins (A component) and 2 transmembrane proteins (T component).</text>
</comment>
<dbReference type="AlphaFoldDB" id="A0A316AB32"/>
<dbReference type="GO" id="GO:0005524">
    <property type="term" value="F:ATP binding"/>
    <property type="evidence" value="ECO:0007669"/>
    <property type="project" value="UniProtKB-UniRule"/>
</dbReference>
<evidence type="ECO:0000313" key="10">
    <source>
        <dbReference type="EMBL" id="SUQ16239.1"/>
    </source>
</evidence>
<dbReference type="SUPFAM" id="SSF52540">
    <property type="entry name" value="P-loop containing nucleoside triphosphate hydrolases"/>
    <property type="match status" value="2"/>
</dbReference>
<dbReference type="PROSITE" id="PS50893">
    <property type="entry name" value="ABC_TRANSPORTER_2"/>
    <property type="match status" value="2"/>
</dbReference>
<keyword evidence="5 8" id="KW-0067">ATP-binding</keyword>
<keyword evidence="7 8" id="KW-0472">Membrane</keyword>
<keyword evidence="2 8" id="KW-0813">Transport</keyword>
<dbReference type="InterPro" id="IPR003593">
    <property type="entry name" value="AAA+_ATPase"/>
</dbReference>
<organism evidence="10 11">
    <name type="scientific">Faecalicatena contorta</name>
    <dbReference type="NCBI Taxonomy" id="39482"/>
    <lineage>
        <taxon>Bacteria</taxon>
        <taxon>Bacillati</taxon>
        <taxon>Bacillota</taxon>
        <taxon>Clostridia</taxon>
        <taxon>Lachnospirales</taxon>
        <taxon>Lachnospiraceae</taxon>
        <taxon>Faecalicatena</taxon>
    </lineage>
</organism>
<evidence type="ECO:0000256" key="3">
    <source>
        <dbReference type="ARBA" id="ARBA00022475"/>
    </source>
</evidence>
<feature type="domain" description="ABC transporter" evidence="9">
    <location>
        <begin position="2"/>
        <end position="244"/>
    </location>
</feature>
<evidence type="ECO:0000259" key="9">
    <source>
        <dbReference type="PROSITE" id="PS50893"/>
    </source>
</evidence>
<evidence type="ECO:0000256" key="7">
    <source>
        <dbReference type="ARBA" id="ARBA00023136"/>
    </source>
</evidence>
<dbReference type="FunFam" id="3.40.50.300:FF:000224">
    <property type="entry name" value="Energy-coupling factor transporter ATP-binding protein EcfA"/>
    <property type="match status" value="2"/>
</dbReference>
<evidence type="ECO:0000256" key="1">
    <source>
        <dbReference type="ARBA" id="ARBA00004202"/>
    </source>
</evidence>
<dbReference type="CDD" id="cd03225">
    <property type="entry name" value="ABC_cobalt_CbiO_domain1"/>
    <property type="match status" value="2"/>
</dbReference>
<dbReference type="InterPro" id="IPR030947">
    <property type="entry name" value="EcfA_1"/>
</dbReference>
<dbReference type="Gene3D" id="3.40.50.300">
    <property type="entry name" value="P-loop containing nucleotide triphosphate hydrolases"/>
    <property type="match status" value="2"/>
</dbReference>
<protein>
    <recommendedName>
        <fullName evidence="8">Energy-coupling factor transporter ATP-binding protein EcfA2</fullName>
        <ecNumber evidence="8">7.-.-.-</ecNumber>
    </recommendedName>
</protein>
<dbReference type="NCBIfam" id="NF010167">
    <property type="entry name" value="PRK13648.1"/>
    <property type="match status" value="2"/>
</dbReference>
<keyword evidence="6" id="KW-1278">Translocase</keyword>
<dbReference type="InterPro" id="IPR030946">
    <property type="entry name" value="EcfA2"/>
</dbReference>
<dbReference type="NCBIfam" id="TIGR04521">
    <property type="entry name" value="ECF_ATPase_2"/>
    <property type="match status" value="1"/>
</dbReference>
<dbReference type="PANTHER" id="PTHR43553">
    <property type="entry name" value="HEAVY METAL TRANSPORTER"/>
    <property type="match status" value="1"/>
</dbReference>
<comment type="similarity">
    <text evidence="8">Belongs to the ABC transporter superfamily. Energy-coupling factor EcfA family.</text>
</comment>
<evidence type="ECO:0000256" key="5">
    <source>
        <dbReference type="ARBA" id="ARBA00022840"/>
    </source>
</evidence>
<sequence>MINIKNLIHKYTIWENDNKKSEKTALDGISLDIPSGCFIAILGPNGSGKSTLAKHLNVLLLPDSGTVWIDGKNTQDQEKLGEIRNTVGMVFQNPENQIIGTSVEEDVAFGPENKNLPSEMIQKKVADSLRAVGLLHKRKDSPSRLSGGQKQRTAIAGVLAGNPECIVLDEPTAMLDPKSRKEVLNVIHRLNKENGITIILITHHTDEVVQADTVILMDKGCILRQGTPKEIFSDLELLRQVKMDVPQVTELAGRLKKRGIPIEIPVLTEEQLIRALRGTGSNGVELEGEELKDISGNPEKAGAAETISPQREEGRVLLKGENLRFTYGKGTVRETKVLDGISFEIQEGDFIGLIGTSGSGKTTLMKHLNGLLRADSGEIYFEGRNIYDKKYSLTGLRKEVGLVFQYPEHQLFGKTVLTDTMFGPLNLGMTREEAEASAKESLKLVGIDESYYYVSPFELSGGQKRCVAIAGVLAMEPQILVMDEPAAGLDPETKRRIFGLLENIKKEKKIAIVLVSHHMEDVADYAEKVWILHQGKFLLTGSPKELFTQVRLLQEIEIGVPQITNVTERLMQEGFPIEAPAVTVQEAEEMIIQGFRRGEQHDS</sequence>
<dbReference type="InterPro" id="IPR015856">
    <property type="entry name" value="ABC_transpr_CbiO/EcfA_su"/>
</dbReference>
<evidence type="ECO:0000256" key="2">
    <source>
        <dbReference type="ARBA" id="ARBA00022448"/>
    </source>
</evidence>
<dbReference type="PROSITE" id="PS00211">
    <property type="entry name" value="ABC_TRANSPORTER_1"/>
    <property type="match status" value="1"/>
</dbReference>
<evidence type="ECO:0000256" key="8">
    <source>
        <dbReference type="RuleBase" id="RU365104"/>
    </source>
</evidence>
<dbReference type="PANTHER" id="PTHR43553:SF24">
    <property type="entry name" value="ENERGY-COUPLING FACTOR TRANSPORTER ATP-BINDING PROTEIN ECFA1"/>
    <property type="match status" value="1"/>
</dbReference>
<feature type="domain" description="ABC transporter" evidence="9">
    <location>
        <begin position="318"/>
        <end position="559"/>
    </location>
</feature>
<dbReference type="Proteomes" id="UP000254051">
    <property type="component" value="Unassembled WGS sequence"/>
</dbReference>
<comment type="subcellular location">
    <subcellularLocation>
        <location evidence="1 8">Cell membrane</location>
        <topology evidence="1 8">Peripheral membrane protein</topology>
    </subcellularLocation>
</comment>
<keyword evidence="11" id="KW-1185">Reference proteome</keyword>
<dbReference type="InterPro" id="IPR003439">
    <property type="entry name" value="ABC_transporter-like_ATP-bd"/>
</dbReference>
<dbReference type="RefSeq" id="WP_242992537.1">
    <property type="nucleotide sequence ID" value="NZ_QGDS01000024.1"/>
</dbReference>
<evidence type="ECO:0000256" key="4">
    <source>
        <dbReference type="ARBA" id="ARBA00022741"/>
    </source>
</evidence>
<dbReference type="Pfam" id="PF00005">
    <property type="entry name" value="ABC_tran"/>
    <property type="match status" value="2"/>
</dbReference>
<dbReference type="SMART" id="SM00382">
    <property type="entry name" value="AAA"/>
    <property type="match status" value="2"/>
</dbReference>
<dbReference type="NCBIfam" id="TIGR04520">
    <property type="entry name" value="ECF_ATPase_1"/>
    <property type="match status" value="1"/>
</dbReference>
<accession>A0A316AB32</accession>
<dbReference type="GO" id="GO:0042626">
    <property type="term" value="F:ATPase-coupled transmembrane transporter activity"/>
    <property type="evidence" value="ECO:0007669"/>
    <property type="project" value="TreeGrafter"/>
</dbReference>
<dbReference type="InterPro" id="IPR027417">
    <property type="entry name" value="P-loop_NTPase"/>
</dbReference>
<reference evidence="11" key="1">
    <citation type="submission" date="2017-07" db="EMBL/GenBank/DDBJ databases">
        <authorList>
            <person name="Varghese N."/>
            <person name="Submissions S."/>
        </authorList>
    </citation>
    <scope>NUCLEOTIDE SEQUENCE [LARGE SCALE GENOMIC DNA]</scope>
    <source>
        <strain evidence="11">NLAE-zl-C134</strain>
    </source>
</reference>
<dbReference type="GO" id="GO:0016887">
    <property type="term" value="F:ATP hydrolysis activity"/>
    <property type="evidence" value="ECO:0007669"/>
    <property type="project" value="InterPro"/>
</dbReference>
<dbReference type="InterPro" id="IPR050095">
    <property type="entry name" value="ECF_ABC_transporter_ATP-bd"/>
</dbReference>
<keyword evidence="3 8" id="KW-1003">Cell membrane</keyword>
<proteinExistence type="inferred from homology"/>
<comment type="function">
    <text evidence="8">ATP-binding (A) component of a common energy-coupling factor (ECF) ABC-transporter complex.</text>
</comment>
<gene>
    <name evidence="10" type="ORF">SAMN05216529_12435</name>
</gene>
<evidence type="ECO:0000313" key="11">
    <source>
        <dbReference type="Proteomes" id="UP000254051"/>
    </source>
</evidence>
<dbReference type="GO" id="GO:0043190">
    <property type="term" value="C:ATP-binding cassette (ABC) transporter complex"/>
    <property type="evidence" value="ECO:0007669"/>
    <property type="project" value="TreeGrafter"/>
</dbReference>
<dbReference type="EMBL" id="UHJJ01000024">
    <property type="protein sequence ID" value="SUQ16239.1"/>
    <property type="molecule type" value="Genomic_DNA"/>
</dbReference>
<evidence type="ECO:0000256" key="6">
    <source>
        <dbReference type="ARBA" id="ARBA00022967"/>
    </source>
</evidence>